<comment type="caution">
    <text evidence="2">The sequence shown here is derived from an EMBL/GenBank/DDBJ whole genome shotgun (WGS) entry which is preliminary data.</text>
</comment>
<reference evidence="2" key="1">
    <citation type="submission" date="2022-07" db="EMBL/GenBank/DDBJ databases">
        <title>Phylogenomic reconstructions and comparative analyses of Kickxellomycotina fungi.</title>
        <authorList>
            <person name="Reynolds N.K."/>
            <person name="Stajich J.E."/>
            <person name="Barry K."/>
            <person name="Grigoriev I.V."/>
            <person name="Crous P."/>
            <person name="Smith M.E."/>
        </authorList>
    </citation>
    <scope>NUCLEOTIDE SEQUENCE</scope>
    <source>
        <strain evidence="2">NBRC 32514</strain>
    </source>
</reference>
<proteinExistence type="predicted"/>
<evidence type="ECO:0000313" key="3">
    <source>
        <dbReference type="Proteomes" id="UP001149813"/>
    </source>
</evidence>
<dbReference type="Proteomes" id="UP001149813">
    <property type="component" value="Unassembled WGS sequence"/>
</dbReference>
<keyword evidence="3" id="KW-1185">Reference proteome</keyword>
<feature type="compositionally biased region" description="Polar residues" evidence="1">
    <location>
        <begin position="1"/>
        <end position="10"/>
    </location>
</feature>
<gene>
    <name evidence="2" type="ORF">LPJ53_002765</name>
</gene>
<sequence>MATAPTSEQAATLGRNASRMHSSNSSIHKIFAHTTEPSPCKEACVFEQQQPSPAASIGSASPVGGCSTNDAADDDEGIVTAKSTVTGSGATVPPSDLSGVIVADATSSHLMSPVHPRVESLTEPCSGEARSSPFLSDSELNRALFEIQEFSRDMKILLDGGL</sequence>
<evidence type="ECO:0000256" key="1">
    <source>
        <dbReference type="SAM" id="MobiDB-lite"/>
    </source>
</evidence>
<organism evidence="2 3">
    <name type="scientific">Coemansia erecta</name>
    <dbReference type="NCBI Taxonomy" id="147472"/>
    <lineage>
        <taxon>Eukaryota</taxon>
        <taxon>Fungi</taxon>
        <taxon>Fungi incertae sedis</taxon>
        <taxon>Zoopagomycota</taxon>
        <taxon>Kickxellomycotina</taxon>
        <taxon>Kickxellomycetes</taxon>
        <taxon>Kickxellales</taxon>
        <taxon>Kickxellaceae</taxon>
        <taxon>Coemansia</taxon>
    </lineage>
</organism>
<dbReference type="AlphaFoldDB" id="A0A9W8CSP6"/>
<feature type="region of interest" description="Disordered" evidence="1">
    <location>
        <begin position="1"/>
        <end position="24"/>
    </location>
</feature>
<feature type="region of interest" description="Disordered" evidence="1">
    <location>
        <begin position="53"/>
        <end position="75"/>
    </location>
</feature>
<accession>A0A9W8CSP6</accession>
<feature type="compositionally biased region" description="Low complexity" evidence="1">
    <location>
        <begin position="53"/>
        <end position="65"/>
    </location>
</feature>
<dbReference type="OrthoDB" id="5524774at2759"/>
<protein>
    <submittedName>
        <fullName evidence="2">Uncharacterized protein</fullName>
    </submittedName>
</protein>
<evidence type="ECO:0000313" key="2">
    <source>
        <dbReference type="EMBL" id="KAJ1722846.1"/>
    </source>
</evidence>
<name>A0A9W8CSP6_9FUNG</name>
<dbReference type="EMBL" id="JANBOJ010000092">
    <property type="protein sequence ID" value="KAJ1722846.1"/>
    <property type="molecule type" value="Genomic_DNA"/>
</dbReference>